<gene>
    <name evidence="1" type="ORF">HGB44_25780</name>
</gene>
<dbReference type="RefSeq" id="WP_168444146.1">
    <property type="nucleotide sequence ID" value="NZ_JAAXPG010000030.1"/>
</dbReference>
<accession>A0A7X6RTA2</accession>
<keyword evidence="2" id="KW-1185">Reference proteome</keyword>
<organism evidence="1 2">
    <name type="scientific">Nocardiopsis alborubida</name>
    <dbReference type="NCBI Taxonomy" id="146802"/>
    <lineage>
        <taxon>Bacteria</taxon>
        <taxon>Bacillati</taxon>
        <taxon>Actinomycetota</taxon>
        <taxon>Actinomycetes</taxon>
        <taxon>Streptosporangiales</taxon>
        <taxon>Nocardiopsidaceae</taxon>
        <taxon>Nocardiopsis</taxon>
    </lineage>
</organism>
<protein>
    <submittedName>
        <fullName evidence="1">Uncharacterized protein</fullName>
    </submittedName>
</protein>
<evidence type="ECO:0000313" key="2">
    <source>
        <dbReference type="Proteomes" id="UP000553209"/>
    </source>
</evidence>
<comment type="caution">
    <text evidence="1">The sequence shown here is derived from an EMBL/GenBank/DDBJ whole genome shotgun (WGS) entry which is preliminary data.</text>
</comment>
<evidence type="ECO:0000313" key="1">
    <source>
        <dbReference type="EMBL" id="NKZ01052.1"/>
    </source>
</evidence>
<dbReference type="AlphaFoldDB" id="A0A7X6RTA2"/>
<dbReference type="Proteomes" id="UP000553209">
    <property type="component" value="Unassembled WGS sequence"/>
</dbReference>
<reference evidence="1 2" key="1">
    <citation type="submission" date="2020-04" db="EMBL/GenBank/DDBJ databases">
        <title>MicrobeNet Type strains.</title>
        <authorList>
            <person name="Nicholson A.C."/>
        </authorList>
    </citation>
    <scope>NUCLEOTIDE SEQUENCE [LARGE SCALE GENOMIC DNA]</scope>
    <source>
        <strain evidence="1 2">ATCC 23612</strain>
    </source>
</reference>
<dbReference type="EMBL" id="JAAXPG010000030">
    <property type="protein sequence ID" value="NKZ01052.1"/>
    <property type="molecule type" value="Genomic_DNA"/>
</dbReference>
<sequence length="162" mass="18225">MSVRIKSFLRKADGNFVPVQSWKGPIGDTDYLEGALELNVNGTPLITTAMWDYIDQLWAYILNSLNELASDNSSHAYFPDQPIKLEMKRIARGVLHVSIGSRSGKFNNSTRVQEGEFVQNLIDAGEGFFLQMQELDPESGSQYEIEIERIAALRSAYSTRDC</sequence>
<name>A0A7X6RTA2_9ACTN</name>
<proteinExistence type="predicted"/>